<evidence type="ECO:0000313" key="1">
    <source>
        <dbReference type="EMBL" id="VDL18543.1"/>
    </source>
</evidence>
<dbReference type="AlphaFoldDB" id="A0A158QC76"/>
<accession>A0A158QC76</accession>
<dbReference type="WBParaSite" id="HDID_0000108101-mRNA-1">
    <property type="protein sequence ID" value="HDID_0000108101-mRNA-1"/>
    <property type="gene ID" value="HDID_0000108101"/>
</dbReference>
<dbReference type="OrthoDB" id="6267672at2759"/>
<evidence type="ECO:0000313" key="3">
    <source>
        <dbReference type="WBParaSite" id="HDID_0000108101-mRNA-1"/>
    </source>
</evidence>
<dbReference type="EMBL" id="UYSG01000176">
    <property type="protein sequence ID" value="VDL18543.1"/>
    <property type="molecule type" value="Genomic_DNA"/>
</dbReference>
<evidence type="ECO:0000313" key="2">
    <source>
        <dbReference type="Proteomes" id="UP000274504"/>
    </source>
</evidence>
<reference evidence="3" key="1">
    <citation type="submission" date="2016-04" db="UniProtKB">
        <authorList>
            <consortium name="WormBaseParasite"/>
        </authorList>
    </citation>
    <scope>IDENTIFICATION</scope>
</reference>
<name>A0A158QC76_HYMDI</name>
<protein>
    <submittedName>
        <fullName evidence="3">HEAT repeat-containing protein 1</fullName>
    </submittedName>
</protein>
<dbReference type="SUPFAM" id="SSF49899">
    <property type="entry name" value="Concanavalin A-like lectins/glucanases"/>
    <property type="match status" value="1"/>
</dbReference>
<gene>
    <name evidence="1" type="ORF">HDID_LOCUS1082</name>
</gene>
<dbReference type="Proteomes" id="UP000274504">
    <property type="component" value="Unassembled WGS sequence"/>
</dbReference>
<proteinExistence type="predicted"/>
<dbReference type="STRING" id="6216.A0A158QC76"/>
<organism evidence="3">
    <name type="scientific">Hymenolepis diminuta</name>
    <name type="common">Rat tapeworm</name>
    <dbReference type="NCBI Taxonomy" id="6216"/>
    <lineage>
        <taxon>Eukaryota</taxon>
        <taxon>Metazoa</taxon>
        <taxon>Spiralia</taxon>
        <taxon>Lophotrochozoa</taxon>
        <taxon>Platyhelminthes</taxon>
        <taxon>Cestoda</taxon>
        <taxon>Eucestoda</taxon>
        <taxon>Cyclophyllidea</taxon>
        <taxon>Hymenolepididae</taxon>
        <taxon>Hymenolepis</taxon>
    </lineage>
</organism>
<sequence>MLIKSRCNDKNCFQSLDQYTQSLQNQYSVPSNFLDLTTTNDGVPIDILPNDCLLTVFSILSKSCEKPDWNPGYKSIFTFLCLITRRRENRVKLLVYDHIVIIDQLLSHSLHQVISSSEHSREWTEVFELGSKFIEWLFDPELTWSTWISTLHSSRLPPESVQPQKGNGYSSTWLRDFVTAKSTKLPLDNLKRVLHLLCSEVAITTTAARTALTQEILASLMTAAIAAGDEDLERSKLIIETVTFLLQRIFVMDEKHREVDPVEAVKSFTSVFANRKLLQPSDMLCISALLQTCVDFKIAVASNLSQILPVFRRSLQEDSRLEFLSALMSTLTLLTTEVQMNIQFPSNSDGVEVIKRIGFSGCRGFCREEAVQCGLYTQISTILKECILNPDSKIENTRKILRAVSSWADGSAVIPLVSDIKTKVDKSQKVSLLQTIVDGNAFGIFVSLACELALSNNLQAVSEAFVCLEVAQEVLSHNNSGGRKSLNEVCSSGFIRNVITPNLLRAFNRWDELSNDSGVAQNGSDESSDVRKIISQLIDYLLVLLKSIGSYSAPLEDVAAVLALLRQACMKNRSTVLLRTLTSIIRPTKSPVLGQPNGIFSWFEFENPTDSLLVFPSLEADNHAAMKRMSAFLPKTPISKNDQNQNFSNSDAPLYPSSTGLTFFMWIYFDAPENSNILGVKPERSCLLRMLSVAGNGIEVFMNSKGEFIVVIAQAGEFHFATVCGPSLIRWNKWTALSLVFSNNKSFFAKPTLTVYVDNDKVFEEEFYYPLIKEDLLLFHYGGCPSWVEETCYSSLALKLSAKNLSAKATPVKQSSVWSSLRLGGGSSQSKRPPASTYIEMGEERPLWGPLNSFRGRLSYAVVFNESASKAFIQWLVQGGECSRLSTSKSYNFILEFV</sequence>
<reference evidence="1 2" key="2">
    <citation type="submission" date="2018-11" db="EMBL/GenBank/DDBJ databases">
        <authorList>
            <consortium name="Pathogen Informatics"/>
        </authorList>
    </citation>
    <scope>NUCLEOTIDE SEQUENCE [LARGE SCALE GENOMIC DNA]</scope>
</reference>
<dbReference type="InterPro" id="IPR013320">
    <property type="entry name" value="ConA-like_dom_sf"/>
</dbReference>